<proteinExistence type="predicted"/>
<evidence type="ECO:0000313" key="1">
    <source>
        <dbReference type="EMBL" id="AYN57735.1"/>
    </source>
</evidence>
<sequence>MTSPKNPAAAEALGEMIPFNFDGKDYFVAPSSEWSFDALEAYEEGRVLAFLREILDEASFKTLRTEKPKASVLGEFVVALQKAVGIAGKLTALVALLRRDSDVVEADLQRFYHVDLADFWRGELSPRRLSVLVEQLPAESATARKLSGADGWTLSEFLLSDLYQAFTGEVHPARPKPSGSGSSKRYDRMRAALEAQKARLHARPKEAPE</sequence>
<gene>
    <name evidence="1" type="primary">15</name>
    <name evidence="1" type="ORF">PBI_DRMANHATTAN_15</name>
</gene>
<dbReference type="Proteomes" id="UP000266996">
    <property type="component" value="Segment"/>
</dbReference>
<organism evidence="1 2">
    <name type="scientific">Arthrobacter phage DrManhattan</name>
    <dbReference type="NCBI Taxonomy" id="2419955"/>
    <lineage>
        <taxon>Viruses</taxon>
        <taxon>Duplodnaviria</taxon>
        <taxon>Heunggongvirae</taxon>
        <taxon>Uroviricota</taxon>
        <taxon>Caudoviricetes</taxon>
        <taxon>Casidaviridae</taxon>
        <taxon>Manhattanvirus</taxon>
        <taxon>Manhattanvirus drmanhattan</taxon>
    </lineage>
</organism>
<accession>A0A3G2KFM7</accession>
<name>A0A3G2KFM7_9CAUD</name>
<dbReference type="KEGG" id="vg:55006581"/>
<keyword evidence="2" id="KW-1185">Reference proteome</keyword>
<dbReference type="GeneID" id="55006581"/>
<dbReference type="RefSeq" id="YP_009815357.1">
    <property type="nucleotide sequence ID" value="NC_048093.1"/>
</dbReference>
<evidence type="ECO:0000313" key="2">
    <source>
        <dbReference type="Proteomes" id="UP000266996"/>
    </source>
</evidence>
<dbReference type="EMBL" id="MH834610">
    <property type="protein sequence ID" value="AYN57735.1"/>
    <property type="molecule type" value="Genomic_DNA"/>
</dbReference>
<protein>
    <submittedName>
        <fullName evidence="1">Tail assembly chaperone</fullName>
    </submittedName>
</protein>
<reference evidence="2" key="1">
    <citation type="submission" date="2018-09" db="EMBL/GenBank/DDBJ databases">
        <authorList>
            <person name="Rimple P.A."/>
            <person name="Stoner T.H."/>
            <person name="Garlena R.A."/>
            <person name="Russell D.A."/>
            <person name="Pope W.H."/>
            <person name="Jacobs-Sera D."/>
            <person name="Hatfull G.F."/>
        </authorList>
    </citation>
    <scope>NUCLEOTIDE SEQUENCE [LARGE SCALE GENOMIC DNA]</scope>
</reference>